<comment type="caution">
    <text evidence="1">The sequence shown here is derived from an EMBL/GenBank/DDBJ whole genome shotgun (WGS) entry which is preliminary data.</text>
</comment>
<accession>A0AAD3RBQ5</accession>
<dbReference type="Proteomes" id="UP001279410">
    <property type="component" value="Unassembled WGS sequence"/>
</dbReference>
<sequence>MAAAIQEFQRSESDRLNEVKGHLEIALLEKHFLPARCYTLTISFSGNPFLSCLSISHPISGLCNRTTGNTEA</sequence>
<evidence type="ECO:0000313" key="2">
    <source>
        <dbReference type="Proteomes" id="UP001279410"/>
    </source>
</evidence>
<dbReference type="AlphaFoldDB" id="A0AAD3RBQ5"/>
<evidence type="ECO:0000313" key="1">
    <source>
        <dbReference type="EMBL" id="GLD63153.1"/>
    </source>
</evidence>
<gene>
    <name evidence="1" type="ORF">AKAME5_001480000</name>
</gene>
<protein>
    <submittedName>
        <fullName evidence="1">GRAM domain-containing protein 4-like protein</fullName>
    </submittedName>
</protein>
<reference evidence="1" key="1">
    <citation type="submission" date="2022-08" db="EMBL/GenBank/DDBJ databases">
        <title>Genome sequencing of akame (Lates japonicus).</title>
        <authorList>
            <person name="Hashiguchi Y."/>
            <person name="Takahashi H."/>
        </authorList>
    </citation>
    <scope>NUCLEOTIDE SEQUENCE</scope>
    <source>
        <strain evidence="1">Kochi</strain>
    </source>
</reference>
<dbReference type="EMBL" id="BRZM01000058">
    <property type="protein sequence ID" value="GLD63153.1"/>
    <property type="molecule type" value="Genomic_DNA"/>
</dbReference>
<name>A0AAD3RBQ5_LATJO</name>
<organism evidence="1 2">
    <name type="scientific">Lates japonicus</name>
    <name type="common">Japanese lates</name>
    <dbReference type="NCBI Taxonomy" id="270547"/>
    <lineage>
        <taxon>Eukaryota</taxon>
        <taxon>Metazoa</taxon>
        <taxon>Chordata</taxon>
        <taxon>Craniata</taxon>
        <taxon>Vertebrata</taxon>
        <taxon>Euteleostomi</taxon>
        <taxon>Actinopterygii</taxon>
        <taxon>Neopterygii</taxon>
        <taxon>Teleostei</taxon>
        <taxon>Neoteleostei</taxon>
        <taxon>Acanthomorphata</taxon>
        <taxon>Carangaria</taxon>
        <taxon>Carangaria incertae sedis</taxon>
        <taxon>Centropomidae</taxon>
        <taxon>Lates</taxon>
    </lineage>
</organism>
<keyword evidence="2" id="KW-1185">Reference proteome</keyword>
<proteinExistence type="predicted"/>